<evidence type="ECO:0000313" key="2">
    <source>
        <dbReference type="Proteomes" id="UP001497516"/>
    </source>
</evidence>
<organism evidence="1 2">
    <name type="scientific">Linum trigynum</name>
    <dbReference type="NCBI Taxonomy" id="586398"/>
    <lineage>
        <taxon>Eukaryota</taxon>
        <taxon>Viridiplantae</taxon>
        <taxon>Streptophyta</taxon>
        <taxon>Embryophyta</taxon>
        <taxon>Tracheophyta</taxon>
        <taxon>Spermatophyta</taxon>
        <taxon>Magnoliopsida</taxon>
        <taxon>eudicotyledons</taxon>
        <taxon>Gunneridae</taxon>
        <taxon>Pentapetalae</taxon>
        <taxon>rosids</taxon>
        <taxon>fabids</taxon>
        <taxon>Malpighiales</taxon>
        <taxon>Linaceae</taxon>
        <taxon>Linum</taxon>
    </lineage>
</organism>
<reference evidence="1 2" key="1">
    <citation type="submission" date="2024-04" db="EMBL/GenBank/DDBJ databases">
        <authorList>
            <person name="Fracassetti M."/>
        </authorList>
    </citation>
    <scope>NUCLEOTIDE SEQUENCE [LARGE SCALE GENOMIC DNA]</scope>
</reference>
<sequence>MVANDEQQRLLSDSRPRVEAAAFQGKGEHDFTASGANVLQKDVASVSIAKSEAISKHHTMKFMAGPRVNRGKVTNLVAKETSQDAAILKMLSSKVTPAQSLCSLLLKSHNSVHSSV</sequence>
<keyword evidence="2" id="KW-1185">Reference proteome</keyword>
<dbReference type="AlphaFoldDB" id="A0AAV2G6T8"/>
<dbReference type="Proteomes" id="UP001497516">
    <property type="component" value="Chromosome 8"/>
</dbReference>
<name>A0AAV2G6T8_9ROSI</name>
<evidence type="ECO:0000313" key="1">
    <source>
        <dbReference type="EMBL" id="CAL1405488.1"/>
    </source>
</evidence>
<gene>
    <name evidence="1" type="ORF">LTRI10_LOCUS45272</name>
</gene>
<protein>
    <submittedName>
        <fullName evidence="1">Uncharacterized protein</fullName>
    </submittedName>
</protein>
<proteinExistence type="predicted"/>
<accession>A0AAV2G6T8</accession>
<dbReference type="EMBL" id="OZ034821">
    <property type="protein sequence ID" value="CAL1405488.1"/>
    <property type="molecule type" value="Genomic_DNA"/>
</dbReference>